<gene>
    <name evidence="2" type="ORF">niasHT_003193</name>
</gene>
<sequence length="171" mass="19061">MGNFFSTGINEHDVEQPLGPAQRPSAPVVCVCRRVTVWAWKERVTVLLLLILLTLMCQFVVQKKQYWPLSSLTSTIDRLTIAAATFVWVVPFTIILRSLCAPFPSTNCYTWDVSGGQLWLIFAACAIVLKASPIPIIILIGKFIVCFLNGTKNDKAAKAEWPTESNFEKKG</sequence>
<keyword evidence="1" id="KW-1133">Transmembrane helix</keyword>
<evidence type="ECO:0000256" key="1">
    <source>
        <dbReference type="SAM" id="Phobius"/>
    </source>
</evidence>
<reference evidence="2 3" key="1">
    <citation type="submission" date="2024-10" db="EMBL/GenBank/DDBJ databases">
        <authorList>
            <person name="Kim D."/>
        </authorList>
    </citation>
    <scope>NUCLEOTIDE SEQUENCE [LARGE SCALE GENOMIC DNA]</scope>
    <source>
        <strain evidence="2">BH-2024</strain>
    </source>
</reference>
<accession>A0ABD2LNL1</accession>
<keyword evidence="3" id="KW-1185">Reference proteome</keyword>
<feature type="transmembrane region" description="Helical" evidence="1">
    <location>
        <begin position="119"/>
        <end position="148"/>
    </location>
</feature>
<comment type="caution">
    <text evidence="2">The sequence shown here is derived from an EMBL/GenBank/DDBJ whole genome shotgun (WGS) entry which is preliminary data.</text>
</comment>
<dbReference type="Proteomes" id="UP001620626">
    <property type="component" value="Unassembled WGS sequence"/>
</dbReference>
<dbReference type="AlphaFoldDB" id="A0ABD2LNL1"/>
<keyword evidence="1" id="KW-0472">Membrane</keyword>
<feature type="transmembrane region" description="Helical" evidence="1">
    <location>
        <begin position="44"/>
        <end position="61"/>
    </location>
</feature>
<evidence type="ECO:0000313" key="3">
    <source>
        <dbReference type="Proteomes" id="UP001620626"/>
    </source>
</evidence>
<feature type="transmembrane region" description="Helical" evidence="1">
    <location>
        <begin position="81"/>
        <end position="99"/>
    </location>
</feature>
<dbReference type="EMBL" id="JBICBT010000344">
    <property type="protein sequence ID" value="KAL3116827.1"/>
    <property type="molecule type" value="Genomic_DNA"/>
</dbReference>
<name>A0ABD2LNL1_9BILA</name>
<protein>
    <submittedName>
        <fullName evidence="2">Uncharacterized protein</fullName>
    </submittedName>
</protein>
<keyword evidence="1" id="KW-0812">Transmembrane</keyword>
<proteinExistence type="predicted"/>
<organism evidence="2 3">
    <name type="scientific">Heterodera trifolii</name>
    <dbReference type="NCBI Taxonomy" id="157864"/>
    <lineage>
        <taxon>Eukaryota</taxon>
        <taxon>Metazoa</taxon>
        <taxon>Ecdysozoa</taxon>
        <taxon>Nematoda</taxon>
        <taxon>Chromadorea</taxon>
        <taxon>Rhabditida</taxon>
        <taxon>Tylenchina</taxon>
        <taxon>Tylenchomorpha</taxon>
        <taxon>Tylenchoidea</taxon>
        <taxon>Heteroderidae</taxon>
        <taxon>Heteroderinae</taxon>
        <taxon>Heterodera</taxon>
    </lineage>
</organism>
<evidence type="ECO:0000313" key="2">
    <source>
        <dbReference type="EMBL" id="KAL3116827.1"/>
    </source>
</evidence>